<dbReference type="Proteomes" id="UP000070587">
    <property type="component" value="Chromosome"/>
</dbReference>
<organism evidence="1 2">
    <name type="scientific">Pyrococcus kukulkanii</name>
    <dbReference type="NCBI Taxonomy" id="1609559"/>
    <lineage>
        <taxon>Archaea</taxon>
        <taxon>Methanobacteriati</taxon>
        <taxon>Methanobacteriota</taxon>
        <taxon>Thermococci</taxon>
        <taxon>Thermococcales</taxon>
        <taxon>Thermococcaceae</taxon>
        <taxon>Pyrococcus</taxon>
    </lineage>
</organism>
<reference evidence="1 2" key="2">
    <citation type="journal article" date="2016" name="Int. J. Syst. Evol. Microbiol.">
        <title>Pyrococcus kukulkanii sp. nov., a hyperthermophilic, piezophilic archaeon isolated from a deep-sea hydrothermal vent.</title>
        <authorList>
            <person name="Callac N."/>
            <person name="Oger P."/>
            <person name="Lesongeur F."/>
            <person name="Rattray J.E."/>
            <person name="Vannier P."/>
            <person name="Michoud G."/>
            <person name="Beauverger M."/>
            <person name="Gayet N."/>
            <person name="Rouxel O."/>
            <person name="Jebbar M."/>
            <person name="Godfroy A."/>
        </authorList>
    </citation>
    <scope>NUCLEOTIDE SEQUENCE [LARGE SCALE GENOMIC DNA]</scope>
    <source>
        <strain evidence="1 2">NCB100</strain>
    </source>
</reference>
<dbReference type="GeneID" id="28492198"/>
<reference evidence="2" key="1">
    <citation type="submission" date="2015-02" db="EMBL/GenBank/DDBJ databases">
        <title>Pyrococcus kukulkanii sp. nov., a novel hyperthermophilic archaeon isolated from a deep-sea hydrothermal vent at the Guaymas Basin.</title>
        <authorList>
            <person name="Oger P.M."/>
            <person name="Callac N."/>
            <person name="Jebbar M."/>
            <person name="Godfroy A."/>
        </authorList>
    </citation>
    <scope>NUCLEOTIDE SEQUENCE [LARGE SCALE GENOMIC DNA]</scope>
    <source>
        <strain evidence="2">NCB100</strain>
    </source>
</reference>
<accession>A0A127BBT9</accession>
<dbReference type="AlphaFoldDB" id="A0A127BBT9"/>
<protein>
    <submittedName>
        <fullName evidence="1">Uncharacterized protein</fullName>
    </submittedName>
</protein>
<gene>
    <name evidence="1" type="ORF">TQ32_10115</name>
</gene>
<name>A0A127BBT9_9EURY</name>
<proteinExistence type="predicted"/>
<evidence type="ECO:0000313" key="1">
    <source>
        <dbReference type="EMBL" id="AMM54804.1"/>
    </source>
</evidence>
<evidence type="ECO:0000313" key="2">
    <source>
        <dbReference type="Proteomes" id="UP000070587"/>
    </source>
</evidence>
<dbReference type="KEGG" id="pyc:TQ32_10115"/>
<sequence>MANAGGSENSKICEQVNYWVFENGQWVQKSEPGVWGYCQEPEKARGFKGFAFKEMPHGLFKKPHPMTLHQVARNLMDLVGINELHGKFSTSVITRGKINIVFLRGKYSFEQLVKWKQLIEKTGCGDY</sequence>
<dbReference type="RefSeq" id="WP_068324223.1">
    <property type="nucleotide sequence ID" value="NZ_CP010835.1"/>
</dbReference>
<dbReference type="EMBL" id="CP010835">
    <property type="protein sequence ID" value="AMM54804.1"/>
    <property type="molecule type" value="Genomic_DNA"/>
</dbReference>
<dbReference type="PATRIC" id="fig|1609559.3.peg.2089"/>
<dbReference type="OrthoDB" id="100740at2157"/>